<evidence type="ECO:0000259" key="1">
    <source>
        <dbReference type="Pfam" id="PF01408"/>
    </source>
</evidence>
<sequence length="320" mass="35067">MKIGMIGTGWFADMHCDLLEQMEGVQVAAVCGTSQAKAEHFASQRRNAASYADVEEMLEQEKLDAVYICVPPFAHGAIERAVVARQIPFFIEKPIALDEELPAQIQHQLQQSGLITSVGYHFRYTDGAEKLLELLKGRTVGMALGTWLGDMPRVAWWRKQEGSGGQFLEQTTHIVDLLRYTLGEVTEVYAATALRHMNTIEEGVTVDDVGTVTLKLASGAVANISNTCMLPKSDRSGLQIYTDLGVLEVNHNGVTASTVGQNVTYHNQSNPYIKENEAFIHAVRTGDTQFIRSTYADAILTQRIATAALRSAQSGLPVVL</sequence>
<dbReference type="InterPro" id="IPR036291">
    <property type="entry name" value="NAD(P)-bd_dom_sf"/>
</dbReference>
<evidence type="ECO:0000259" key="2">
    <source>
        <dbReference type="Pfam" id="PF22725"/>
    </source>
</evidence>
<dbReference type="SUPFAM" id="SSF51735">
    <property type="entry name" value="NAD(P)-binding Rossmann-fold domains"/>
    <property type="match status" value="1"/>
</dbReference>
<protein>
    <submittedName>
        <fullName evidence="3">Oxidoreductase</fullName>
    </submittedName>
</protein>
<dbReference type="InterPro" id="IPR055170">
    <property type="entry name" value="GFO_IDH_MocA-like_dom"/>
</dbReference>
<dbReference type="RefSeq" id="WP_078501855.1">
    <property type="nucleotide sequence ID" value="NZ_MSZX01000011.1"/>
</dbReference>
<dbReference type="Proteomes" id="UP000190188">
    <property type="component" value="Unassembled WGS sequence"/>
</dbReference>
<proteinExistence type="predicted"/>
<evidence type="ECO:0000313" key="4">
    <source>
        <dbReference type="Proteomes" id="UP000190188"/>
    </source>
</evidence>
<dbReference type="STRING" id="1324314.BVG16_24610"/>
<dbReference type="OrthoDB" id="9815825at2"/>
<dbReference type="PANTHER" id="PTHR43249">
    <property type="entry name" value="UDP-N-ACETYL-2-AMINO-2-DEOXY-D-GLUCURONATE OXIDASE"/>
    <property type="match status" value="1"/>
</dbReference>
<dbReference type="AlphaFoldDB" id="A0A1T2X374"/>
<evidence type="ECO:0000313" key="3">
    <source>
        <dbReference type="EMBL" id="OPA74309.1"/>
    </source>
</evidence>
<dbReference type="Gene3D" id="3.30.360.10">
    <property type="entry name" value="Dihydrodipicolinate Reductase, domain 2"/>
    <property type="match status" value="1"/>
</dbReference>
<organism evidence="3 4">
    <name type="scientific">Paenibacillus selenitireducens</name>
    <dbReference type="NCBI Taxonomy" id="1324314"/>
    <lineage>
        <taxon>Bacteria</taxon>
        <taxon>Bacillati</taxon>
        <taxon>Bacillota</taxon>
        <taxon>Bacilli</taxon>
        <taxon>Bacillales</taxon>
        <taxon>Paenibacillaceae</taxon>
        <taxon>Paenibacillus</taxon>
    </lineage>
</organism>
<reference evidence="3 4" key="1">
    <citation type="submission" date="2017-01" db="EMBL/GenBank/DDBJ databases">
        <title>Genome analysis of Paenibacillus selenitrireducens ES3-24.</title>
        <authorList>
            <person name="Xu D."/>
            <person name="Yao R."/>
            <person name="Zheng S."/>
        </authorList>
    </citation>
    <scope>NUCLEOTIDE SEQUENCE [LARGE SCALE GENOMIC DNA]</scope>
    <source>
        <strain evidence="3 4">ES3-24</strain>
    </source>
</reference>
<dbReference type="PANTHER" id="PTHR43249:SF1">
    <property type="entry name" value="D-GLUCOSIDE 3-DEHYDROGENASE"/>
    <property type="match status" value="1"/>
</dbReference>
<dbReference type="InterPro" id="IPR052515">
    <property type="entry name" value="Gfo/Idh/MocA_Oxidoreductase"/>
</dbReference>
<dbReference type="Pfam" id="PF22725">
    <property type="entry name" value="GFO_IDH_MocA_C3"/>
    <property type="match status" value="1"/>
</dbReference>
<dbReference type="Pfam" id="PF01408">
    <property type="entry name" value="GFO_IDH_MocA"/>
    <property type="match status" value="1"/>
</dbReference>
<dbReference type="EMBL" id="MSZX01000011">
    <property type="protein sequence ID" value="OPA74309.1"/>
    <property type="molecule type" value="Genomic_DNA"/>
</dbReference>
<name>A0A1T2X374_9BACL</name>
<keyword evidence="4" id="KW-1185">Reference proteome</keyword>
<feature type="domain" description="Gfo/Idh/MocA-like oxidoreductase N-terminal" evidence="1">
    <location>
        <begin position="1"/>
        <end position="120"/>
    </location>
</feature>
<accession>A0A1T2X374</accession>
<gene>
    <name evidence="3" type="ORF">BVG16_24610</name>
</gene>
<comment type="caution">
    <text evidence="3">The sequence shown here is derived from an EMBL/GenBank/DDBJ whole genome shotgun (WGS) entry which is preliminary data.</text>
</comment>
<dbReference type="InterPro" id="IPR000683">
    <property type="entry name" value="Gfo/Idh/MocA-like_OxRdtase_N"/>
</dbReference>
<feature type="domain" description="GFO/IDH/MocA-like oxidoreductase" evidence="2">
    <location>
        <begin position="150"/>
        <end position="247"/>
    </location>
</feature>
<dbReference type="SUPFAM" id="SSF55347">
    <property type="entry name" value="Glyceraldehyde-3-phosphate dehydrogenase-like, C-terminal domain"/>
    <property type="match status" value="1"/>
</dbReference>
<dbReference type="GO" id="GO:0000166">
    <property type="term" value="F:nucleotide binding"/>
    <property type="evidence" value="ECO:0007669"/>
    <property type="project" value="InterPro"/>
</dbReference>
<dbReference type="Gene3D" id="3.40.50.720">
    <property type="entry name" value="NAD(P)-binding Rossmann-like Domain"/>
    <property type="match status" value="1"/>
</dbReference>